<organism evidence="1 2">
    <name type="scientific">Grifola frondosa</name>
    <name type="common">Maitake</name>
    <name type="synonym">Polyporus frondosus</name>
    <dbReference type="NCBI Taxonomy" id="5627"/>
    <lineage>
        <taxon>Eukaryota</taxon>
        <taxon>Fungi</taxon>
        <taxon>Dikarya</taxon>
        <taxon>Basidiomycota</taxon>
        <taxon>Agaricomycotina</taxon>
        <taxon>Agaricomycetes</taxon>
        <taxon>Polyporales</taxon>
        <taxon>Grifolaceae</taxon>
        <taxon>Grifola</taxon>
    </lineage>
</organism>
<gene>
    <name evidence="1" type="ORF">A0H81_01416</name>
</gene>
<sequence length="258" mass="28588">MIWSFAAPNGLCTSITESKHIDAVKDPWRRSNRFEEVGQMLLTNQRLDKLAASRTDFADRGMLNGTCLFATYLALHPDEDLDPELDHIRVVDSGAVVTKRKSRRHDDGAVPGPTVLSYVVMAATAQTQHCRTADTLGDEIHQPRLLELIRRFLYDQLNPDSALPGLDVRFTSVHCFKSRSRYSIQRLQPTTLLVIRLVLAECTVNIYGLHHGGGALHLGSTVRSSITTPAAPGSLAWMWFASTYSFHSNSVVSSTLAL</sequence>
<protein>
    <submittedName>
        <fullName evidence="1">Uncharacterized protein</fullName>
    </submittedName>
</protein>
<proteinExistence type="predicted"/>
<accession>A0A1C7MX56</accession>
<evidence type="ECO:0000313" key="2">
    <source>
        <dbReference type="Proteomes" id="UP000092993"/>
    </source>
</evidence>
<reference evidence="1 2" key="1">
    <citation type="submission" date="2016-03" db="EMBL/GenBank/DDBJ databases">
        <title>Whole genome sequencing of Grifola frondosa 9006-11.</title>
        <authorList>
            <person name="Min B."/>
            <person name="Park H."/>
            <person name="Kim J.-G."/>
            <person name="Cho H."/>
            <person name="Oh Y.-L."/>
            <person name="Kong W.-S."/>
            <person name="Choi I.-G."/>
        </authorList>
    </citation>
    <scope>NUCLEOTIDE SEQUENCE [LARGE SCALE GENOMIC DNA]</scope>
    <source>
        <strain evidence="1 2">9006-11</strain>
    </source>
</reference>
<name>A0A1C7MX56_GRIFR</name>
<keyword evidence="2" id="KW-1185">Reference proteome</keyword>
<dbReference type="EMBL" id="LUGG01000001">
    <property type="protein sequence ID" value="OBZ79674.1"/>
    <property type="molecule type" value="Genomic_DNA"/>
</dbReference>
<dbReference type="AlphaFoldDB" id="A0A1C7MX56"/>
<dbReference type="Proteomes" id="UP000092993">
    <property type="component" value="Unassembled WGS sequence"/>
</dbReference>
<evidence type="ECO:0000313" key="1">
    <source>
        <dbReference type="EMBL" id="OBZ79674.1"/>
    </source>
</evidence>
<comment type="caution">
    <text evidence="1">The sequence shown here is derived from an EMBL/GenBank/DDBJ whole genome shotgun (WGS) entry which is preliminary data.</text>
</comment>
<dbReference type="OrthoDB" id="2799361at2759"/>